<dbReference type="InterPro" id="IPR026881">
    <property type="entry name" value="WYL_dom"/>
</dbReference>
<reference evidence="6 7" key="2">
    <citation type="submission" date="2021-03" db="EMBL/GenBank/DDBJ databases">
        <title>Genomic Encyclopedia of Type Strains, Phase IV (KMG-IV): sequencing the most valuable type-strain genomes for metagenomic binning, comparative biology and taxonomic classification.</title>
        <authorList>
            <person name="Goeker M."/>
        </authorList>
    </citation>
    <scope>NUCLEOTIDE SEQUENCE [LARGE SCALE GENOMIC DNA]</scope>
    <source>
        <strain evidence="6 7">DSM 41954</strain>
    </source>
</reference>
<feature type="domain" description="WCX" evidence="4">
    <location>
        <begin position="236"/>
        <end position="319"/>
    </location>
</feature>
<dbReference type="InterPro" id="IPR036388">
    <property type="entry name" value="WH-like_DNA-bd_sf"/>
</dbReference>
<dbReference type="InterPro" id="IPR036390">
    <property type="entry name" value="WH_DNA-bd_sf"/>
</dbReference>
<feature type="domain" description="Helix-turn-helix type 11" evidence="2">
    <location>
        <begin position="5"/>
        <end position="60"/>
    </location>
</feature>
<dbReference type="PANTHER" id="PTHR34580">
    <property type="match status" value="1"/>
</dbReference>
<protein>
    <submittedName>
        <fullName evidence="6">DNA-binding transcriptional regulator YafY/pyrroline-5-carboxylate reductase</fullName>
    </submittedName>
    <submittedName>
        <fullName evidence="5">Helix-turn-helix type 11 domain protein</fullName>
    </submittedName>
</protein>
<accession>A0A061A6K6</accession>
<dbReference type="PANTHER" id="PTHR34580:SF1">
    <property type="entry name" value="PROTEIN PAFC"/>
    <property type="match status" value="1"/>
</dbReference>
<dbReference type="EMBL" id="JAGGLR010000032">
    <property type="protein sequence ID" value="MBP2067697.1"/>
    <property type="molecule type" value="Genomic_DNA"/>
</dbReference>
<dbReference type="Pfam" id="PF08279">
    <property type="entry name" value="HTH_11"/>
    <property type="match status" value="1"/>
</dbReference>
<evidence type="ECO:0000313" key="7">
    <source>
        <dbReference type="Proteomes" id="UP000756710"/>
    </source>
</evidence>
<dbReference type="AlphaFoldDB" id="A0A061A6K6"/>
<name>A0A061A6K6_9ACTN</name>
<reference evidence="5" key="1">
    <citation type="submission" date="2014-05" db="EMBL/GenBank/DDBJ databases">
        <authorList>
            <person name="Horn Fabian"/>
        </authorList>
    </citation>
    <scope>NUCLEOTIDE SEQUENCE</scope>
</reference>
<dbReference type="SUPFAM" id="SSF46785">
    <property type="entry name" value="Winged helix' DNA-binding domain"/>
    <property type="match status" value="1"/>
</dbReference>
<proteinExistence type="predicted"/>
<dbReference type="Pfam" id="PF25583">
    <property type="entry name" value="WCX"/>
    <property type="match status" value="1"/>
</dbReference>
<keyword evidence="7" id="KW-1185">Reference proteome</keyword>
<evidence type="ECO:0000259" key="3">
    <source>
        <dbReference type="Pfam" id="PF13280"/>
    </source>
</evidence>
<dbReference type="SUPFAM" id="SSF51735">
    <property type="entry name" value="NAD(P)-binding Rossmann-fold domains"/>
    <property type="match status" value="1"/>
</dbReference>
<sequence length="594" mass="64330">MSAGRLLSLMLLLQSRGRLSARAIAGELGVSVRTAYRDLVRLQAAGIPVYAEPGRGGGYQLLEGYRTRLTGMSEGEARALFFASLPGPAADLGLTAEVTAARLKLLAALPAGLREEAARTAAVFHLDAPAWYREPEPTPLLPLFVDALLTGRAVDVRYRRWRAPQEVGRRLCPYGLVLKSGVWYLVAAGGSRIATYRVAQVLEAVLSEERFDRPQGFDLGAYWTSYLEDFHARRWTGTATIRLSPRGRRRLPDNVPPEVVRAVDSTAVPVGDDGWVEAVIPTESTDHACGELLRLGIDIEVLAPAELRQAMTATVGALARAYGLQDQHGPRPPRTMEEETVKRIGIIGAGEIGRAIVTGLCDGGDKSPEVFLSPRGARTAAELSARYEGVQVCADNQEVVDRSELVIIAVRRQDRHGALAGLRVDDDKIVVNVMAGVANDELRRTLATDAPLVRAIPLPAIRERRSVTVTYPTHPVVDPLFECLGGVLPVADEAAFNVFSALTGTLTTHYSYLATLTSWAADQGIASDHADRYIRGLFQGVGRALSDETRSLHQLAADHETPNGNNERIRTTWFGPANSEALHKALDGLLADLT</sequence>
<evidence type="ECO:0000313" key="5">
    <source>
        <dbReference type="EMBL" id="CDR17994.1"/>
    </source>
</evidence>
<keyword evidence="6" id="KW-0238">DNA-binding</keyword>
<dbReference type="Pfam" id="PF03807">
    <property type="entry name" value="F420_oxidored"/>
    <property type="match status" value="1"/>
</dbReference>
<evidence type="ECO:0000259" key="1">
    <source>
        <dbReference type="Pfam" id="PF03807"/>
    </source>
</evidence>
<dbReference type="Gene3D" id="1.10.10.10">
    <property type="entry name" value="Winged helix-like DNA-binding domain superfamily/Winged helix DNA-binding domain"/>
    <property type="match status" value="1"/>
</dbReference>
<dbReference type="GO" id="GO:0003677">
    <property type="term" value="F:DNA binding"/>
    <property type="evidence" value="ECO:0007669"/>
    <property type="project" value="UniProtKB-KW"/>
</dbReference>
<dbReference type="Pfam" id="PF13280">
    <property type="entry name" value="WYL"/>
    <property type="match status" value="1"/>
</dbReference>
<organism evidence="5">
    <name type="scientific">Streptomyces iranensis</name>
    <dbReference type="NCBI Taxonomy" id="576784"/>
    <lineage>
        <taxon>Bacteria</taxon>
        <taxon>Bacillati</taxon>
        <taxon>Actinomycetota</taxon>
        <taxon>Actinomycetes</taxon>
        <taxon>Kitasatosporales</taxon>
        <taxon>Streptomycetaceae</taxon>
        <taxon>Streptomyces</taxon>
        <taxon>Streptomyces violaceusniger group</taxon>
    </lineage>
</organism>
<dbReference type="InterPro" id="IPR051534">
    <property type="entry name" value="CBASS_pafABC_assoc_protein"/>
</dbReference>
<feature type="domain" description="Pyrroline-5-carboxylate reductase catalytic N-terminal" evidence="1">
    <location>
        <begin position="343"/>
        <end position="436"/>
    </location>
</feature>
<dbReference type="Proteomes" id="UP000756710">
    <property type="component" value="Unassembled WGS sequence"/>
</dbReference>
<dbReference type="HOGENOM" id="CLU_459206_0_0_11"/>
<dbReference type="PROSITE" id="PS52050">
    <property type="entry name" value="WYL"/>
    <property type="match status" value="1"/>
</dbReference>
<dbReference type="InterPro" id="IPR013196">
    <property type="entry name" value="HTH_11"/>
</dbReference>
<evidence type="ECO:0000259" key="2">
    <source>
        <dbReference type="Pfam" id="PF08279"/>
    </source>
</evidence>
<dbReference type="InterPro" id="IPR057727">
    <property type="entry name" value="WCX_dom"/>
</dbReference>
<dbReference type="Gene3D" id="3.40.50.720">
    <property type="entry name" value="NAD(P)-binding Rossmann-like Domain"/>
    <property type="match status" value="1"/>
</dbReference>
<gene>
    <name evidence="6" type="ORF">J2Z30_008764</name>
    <name evidence="5" type="ORF">SIRAN9954</name>
</gene>
<dbReference type="InterPro" id="IPR028939">
    <property type="entry name" value="P5C_Rdtase_cat_N"/>
</dbReference>
<evidence type="ECO:0000259" key="4">
    <source>
        <dbReference type="Pfam" id="PF25583"/>
    </source>
</evidence>
<dbReference type="EMBL" id="LK022848">
    <property type="protein sequence ID" value="CDR17994.1"/>
    <property type="molecule type" value="Genomic_DNA"/>
</dbReference>
<feature type="domain" description="WYL" evidence="3">
    <location>
        <begin position="141"/>
        <end position="204"/>
    </location>
</feature>
<evidence type="ECO:0000313" key="6">
    <source>
        <dbReference type="EMBL" id="MBP2067697.1"/>
    </source>
</evidence>
<dbReference type="InterPro" id="IPR036291">
    <property type="entry name" value="NAD(P)-bd_dom_sf"/>
</dbReference>